<sequence>MQILALHGFTGRGSDFAPFAKLCGGEWRCPDLPGHGNEQPLDCSPQATAAYIQQQIPSLGAPVGTAKKLLLGYSMGARAALLHACQDPQAWDALILISPNPGIENERERSQRRCADNDLADAIETQGVPAFLEFWQNTPMIRSQQNISSEWRNAMQASRRQHSAIGLANSLRQFGQGAVMNLWPHISRLKMPILLITGQQDSKYSAIAQRMRSLSAPPLDLPWQHRIIEGAGHAPHLEAPEASAQLVRQFLQALES</sequence>
<comment type="caution">
    <text evidence="3">The sequence shown here is derived from an EMBL/GenBank/DDBJ whole genome shotgun (WGS) entry which is preliminary data.</text>
</comment>
<dbReference type="Proteomes" id="UP001225316">
    <property type="component" value="Unassembled WGS sequence"/>
</dbReference>
<dbReference type="PANTHER" id="PTHR42916:SF1">
    <property type="entry name" value="PROTEIN PHYLLO, CHLOROPLASTIC"/>
    <property type="match status" value="1"/>
</dbReference>
<dbReference type="InterPro" id="IPR000073">
    <property type="entry name" value="AB_hydrolase_1"/>
</dbReference>
<keyword evidence="3" id="KW-0378">Hydrolase</keyword>
<gene>
    <name evidence="3" type="ORF">QEH52_01140</name>
</gene>
<dbReference type="GO" id="GO:0016787">
    <property type="term" value="F:hydrolase activity"/>
    <property type="evidence" value="ECO:0007669"/>
    <property type="project" value="UniProtKB-KW"/>
</dbReference>
<dbReference type="PRINTS" id="PR00412">
    <property type="entry name" value="EPOXHYDRLASE"/>
</dbReference>
<dbReference type="RefSeq" id="WP_308948088.1">
    <property type="nucleotide sequence ID" value="NZ_JARXHW010000002.1"/>
</dbReference>
<evidence type="ECO:0000259" key="2">
    <source>
        <dbReference type="Pfam" id="PF12697"/>
    </source>
</evidence>
<evidence type="ECO:0000313" key="4">
    <source>
        <dbReference type="Proteomes" id="UP001225316"/>
    </source>
</evidence>
<dbReference type="Gene3D" id="3.40.50.1820">
    <property type="entry name" value="alpha/beta hydrolase"/>
    <property type="match status" value="1"/>
</dbReference>
<name>A0ABU1APK2_9BACT</name>
<feature type="domain" description="AB hydrolase-1" evidence="2">
    <location>
        <begin position="3"/>
        <end position="245"/>
    </location>
</feature>
<proteinExistence type="predicted"/>
<dbReference type="InterPro" id="IPR000639">
    <property type="entry name" value="Epox_hydrolase-like"/>
</dbReference>
<evidence type="ECO:0000313" key="3">
    <source>
        <dbReference type="EMBL" id="MDQ8206096.1"/>
    </source>
</evidence>
<organism evidence="3 4">
    <name type="scientific">Thalassobacterium maritimum</name>
    <dbReference type="NCBI Taxonomy" id="3041265"/>
    <lineage>
        <taxon>Bacteria</taxon>
        <taxon>Pseudomonadati</taxon>
        <taxon>Verrucomicrobiota</taxon>
        <taxon>Opitutia</taxon>
        <taxon>Puniceicoccales</taxon>
        <taxon>Coraliomargaritaceae</taxon>
        <taxon>Thalassobacterium</taxon>
    </lineage>
</organism>
<keyword evidence="1" id="KW-0456">Lyase</keyword>
<reference evidence="3 4" key="1">
    <citation type="submission" date="2023-04" db="EMBL/GenBank/DDBJ databases">
        <title>A novel bacteria isolated from coastal sediment.</title>
        <authorList>
            <person name="Liu X.-J."/>
            <person name="Du Z.-J."/>
        </authorList>
    </citation>
    <scope>NUCLEOTIDE SEQUENCE [LARGE SCALE GENOMIC DNA]</scope>
    <source>
        <strain evidence="3 4">SDUM461003</strain>
    </source>
</reference>
<evidence type="ECO:0000256" key="1">
    <source>
        <dbReference type="ARBA" id="ARBA00023239"/>
    </source>
</evidence>
<dbReference type="Pfam" id="PF12697">
    <property type="entry name" value="Abhydrolase_6"/>
    <property type="match status" value="1"/>
</dbReference>
<keyword evidence="4" id="KW-1185">Reference proteome</keyword>
<accession>A0ABU1APK2</accession>
<dbReference type="InterPro" id="IPR029058">
    <property type="entry name" value="AB_hydrolase_fold"/>
</dbReference>
<dbReference type="SUPFAM" id="SSF53474">
    <property type="entry name" value="alpha/beta-Hydrolases"/>
    <property type="match status" value="1"/>
</dbReference>
<dbReference type="EMBL" id="JARXHW010000002">
    <property type="protein sequence ID" value="MDQ8206096.1"/>
    <property type="molecule type" value="Genomic_DNA"/>
</dbReference>
<protein>
    <submittedName>
        <fullName evidence="3">Alpha/beta fold hydrolase</fullName>
    </submittedName>
</protein>
<dbReference type="PANTHER" id="PTHR42916">
    <property type="entry name" value="2-SUCCINYL-5-ENOLPYRUVYL-6-HYDROXY-3-CYCLOHEXENE-1-CARBOXYLATE SYNTHASE"/>
    <property type="match status" value="1"/>
</dbReference>